<protein>
    <recommendedName>
        <fullName evidence="5">RxLR effector candidate protein</fullName>
    </recommendedName>
</protein>
<proteinExistence type="predicted"/>
<reference evidence="3" key="2">
    <citation type="submission" date="2015-06" db="UniProtKB">
        <authorList>
            <consortium name="EnsemblProtists"/>
        </authorList>
    </citation>
    <scope>IDENTIFICATION</scope>
    <source>
        <strain evidence="3">Emoy2</strain>
    </source>
</reference>
<reference evidence="4" key="1">
    <citation type="journal article" date="2010" name="Science">
        <title>Signatures of adaptation to obligate biotrophy in the Hyaloperonospora arabidopsidis genome.</title>
        <authorList>
            <person name="Baxter L."/>
            <person name="Tripathy S."/>
            <person name="Ishaque N."/>
            <person name="Boot N."/>
            <person name="Cabral A."/>
            <person name="Kemen E."/>
            <person name="Thines M."/>
            <person name="Ah-Fong A."/>
            <person name="Anderson R."/>
            <person name="Badejoko W."/>
            <person name="Bittner-Eddy P."/>
            <person name="Boore J.L."/>
            <person name="Chibucos M.C."/>
            <person name="Coates M."/>
            <person name="Dehal P."/>
            <person name="Delehaunty K."/>
            <person name="Dong S."/>
            <person name="Downton P."/>
            <person name="Dumas B."/>
            <person name="Fabro G."/>
            <person name="Fronick C."/>
            <person name="Fuerstenberg S.I."/>
            <person name="Fulton L."/>
            <person name="Gaulin E."/>
            <person name="Govers F."/>
            <person name="Hughes L."/>
            <person name="Humphray S."/>
            <person name="Jiang R.H."/>
            <person name="Judelson H."/>
            <person name="Kamoun S."/>
            <person name="Kyung K."/>
            <person name="Meijer H."/>
            <person name="Minx P."/>
            <person name="Morris P."/>
            <person name="Nelson J."/>
            <person name="Phuntumart V."/>
            <person name="Qutob D."/>
            <person name="Rehmany A."/>
            <person name="Rougon-Cardoso A."/>
            <person name="Ryden P."/>
            <person name="Torto-Alalibo T."/>
            <person name="Studholme D."/>
            <person name="Wang Y."/>
            <person name="Win J."/>
            <person name="Wood J."/>
            <person name="Clifton S.W."/>
            <person name="Rogers J."/>
            <person name="Van den Ackerveken G."/>
            <person name="Jones J.D."/>
            <person name="McDowell J.M."/>
            <person name="Beynon J."/>
            <person name="Tyler B.M."/>
        </authorList>
    </citation>
    <scope>NUCLEOTIDE SEQUENCE [LARGE SCALE GENOMIC DNA]</scope>
    <source>
        <strain evidence="4">Emoy2</strain>
    </source>
</reference>
<keyword evidence="4" id="KW-1185">Reference proteome</keyword>
<feature type="region of interest" description="Disordered" evidence="1">
    <location>
        <begin position="18"/>
        <end position="48"/>
    </location>
</feature>
<evidence type="ECO:0000256" key="2">
    <source>
        <dbReference type="SAM" id="SignalP"/>
    </source>
</evidence>
<dbReference type="HOGENOM" id="CLU_1055422_0_0_1"/>
<dbReference type="EnsemblProtists" id="HpaT808563">
    <property type="protein sequence ID" value="HpaP808563"/>
    <property type="gene ID" value="HpaG808563"/>
</dbReference>
<evidence type="ECO:0008006" key="5">
    <source>
        <dbReference type="Google" id="ProtNLM"/>
    </source>
</evidence>
<sequence>MRSLFVFALCMSGVLPATADPASSTSESKGTALDAPAVESKSSVDGEQEDRTNWESLFLKGLNKVRPDKFKLRSRLAIADTYLQLEKPDKIKVSARRERADHKIYLVDQLQRANLYDLIAIANVHARSKKGVPRQIKAKLKEEEKLFIKPRFSCPASASVPFNKNAPHQRLRAHSTRCRKDTRCSKTHGIQNMAFMIQRAKKSRTLKEVGMIMEASLFRFLVTEEISFSVLKGKFNDLRSALGDADVAEKFVARYKRLYGDIVG</sequence>
<dbReference type="VEuPathDB" id="FungiDB:HpaG808563"/>
<dbReference type="EMBL" id="JH598554">
    <property type="status" value="NOT_ANNOTATED_CDS"/>
    <property type="molecule type" value="Genomic_DNA"/>
</dbReference>
<evidence type="ECO:0000313" key="4">
    <source>
        <dbReference type="Proteomes" id="UP000011713"/>
    </source>
</evidence>
<feature type="signal peptide" evidence="2">
    <location>
        <begin position="1"/>
        <end position="19"/>
    </location>
</feature>
<evidence type="ECO:0000256" key="1">
    <source>
        <dbReference type="SAM" id="MobiDB-lite"/>
    </source>
</evidence>
<dbReference type="InParanoid" id="M4BQ74"/>
<dbReference type="Proteomes" id="UP000011713">
    <property type="component" value="Unassembled WGS sequence"/>
</dbReference>
<accession>M4BQ74</accession>
<name>M4BQ74_HYAAE</name>
<organism evidence="3 4">
    <name type="scientific">Hyaloperonospora arabidopsidis (strain Emoy2)</name>
    <name type="common">Downy mildew agent</name>
    <name type="synonym">Peronospora arabidopsidis</name>
    <dbReference type="NCBI Taxonomy" id="559515"/>
    <lineage>
        <taxon>Eukaryota</taxon>
        <taxon>Sar</taxon>
        <taxon>Stramenopiles</taxon>
        <taxon>Oomycota</taxon>
        <taxon>Peronosporomycetes</taxon>
        <taxon>Peronosporales</taxon>
        <taxon>Peronosporaceae</taxon>
        <taxon>Hyaloperonospora</taxon>
    </lineage>
</organism>
<evidence type="ECO:0000313" key="3">
    <source>
        <dbReference type="EnsemblProtists" id="HpaP808563"/>
    </source>
</evidence>
<dbReference type="AlphaFoldDB" id="M4BQ74"/>
<feature type="chain" id="PRO_5004048869" description="RxLR effector candidate protein" evidence="2">
    <location>
        <begin position="20"/>
        <end position="264"/>
    </location>
</feature>
<keyword evidence="2" id="KW-0732">Signal</keyword>